<evidence type="ECO:0000313" key="2">
    <source>
        <dbReference type="EMBL" id="KAF7555732.1"/>
    </source>
</evidence>
<reference evidence="2" key="1">
    <citation type="submission" date="2020-03" db="EMBL/GenBank/DDBJ databases">
        <title>Draft Genome Sequence of Cylindrodendrum hubeiense.</title>
        <authorList>
            <person name="Buettner E."/>
            <person name="Kellner H."/>
        </authorList>
    </citation>
    <scope>NUCLEOTIDE SEQUENCE</scope>
    <source>
        <strain evidence="2">IHI 201604</strain>
    </source>
</reference>
<dbReference type="Gene3D" id="2.60.270.50">
    <property type="match status" value="1"/>
</dbReference>
<organism evidence="2 3">
    <name type="scientific">Cylindrodendrum hubeiense</name>
    <dbReference type="NCBI Taxonomy" id="595255"/>
    <lineage>
        <taxon>Eukaryota</taxon>
        <taxon>Fungi</taxon>
        <taxon>Dikarya</taxon>
        <taxon>Ascomycota</taxon>
        <taxon>Pezizomycotina</taxon>
        <taxon>Sordariomycetes</taxon>
        <taxon>Hypocreomycetidae</taxon>
        <taxon>Hypocreales</taxon>
        <taxon>Nectriaceae</taxon>
        <taxon>Cylindrodendrum</taxon>
    </lineage>
</organism>
<dbReference type="OrthoDB" id="2727348at2759"/>
<sequence>MSTTQTETNVEVKAEAQWVAFDIKNRMKKNDISVNNAYLSYGKFYKGSKDREISIQEVDSIVIAPGTIETISSCGREQSPSGTTGNFDLFDGDTKICTTKWDCPWGSPTNNVEITSYDAETSDYSVVLGPWNVSGGAIGTVSITITRNG</sequence>
<keyword evidence="3" id="KW-1185">Reference proteome</keyword>
<dbReference type="PIRSF" id="PIRSF007951">
    <property type="entry name" value="Hemolysin, aegerolysin type"/>
    <property type="match status" value="1"/>
</dbReference>
<dbReference type="GO" id="GO:0019836">
    <property type="term" value="P:symbiont-mediated hemolysis of host erythrocyte"/>
    <property type="evidence" value="ECO:0007669"/>
    <property type="project" value="InterPro"/>
</dbReference>
<evidence type="ECO:0000256" key="1">
    <source>
        <dbReference type="ARBA" id="ARBA00010795"/>
    </source>
</evidence>
<dbReference type="Proteomes" id="UP000722485">
    <property type="component" value="Unassembled WGS sequence"/>
</dbReference>
<accession>A0A9P5LJM3</accession>
<comment type="caution">
    <text evidence="2">The sequence shown here is derived from an EMBL/GenBank/DDBJ whole genome shotgun (WGS) entry which is preliminary data.</text>
</comment>
<dbReference type="AlphaFoldDB" id="A0A9P5LJM3"/>
<dbReference type="EMBL" id="JAANBB010000018">
    <property type="protein sequence ID" value="KAF7555732.1"/>
    <property type="molecule type" value="Genomic_DNA"/>
</dbReference>
<protein>
    <recommendedName>
        <fullName evidence="4">Aegerolysin</fullName>
    </recommendedName>
</protein>
<comment type="similarity">
    <text evidence="1">Belongs to the aegerolysin family.</text>
</comment>
<dbReference type="InterPro" id="IPR009413">
    <property type="entry name" value="Aegerolysin-typ"/>
</dbReference>
<proteinExistence type="inferred from homology"/>
<evidence type="ECO:0000313" key="3">
    <source>
        <dbReference type="Proteomes" id="UP000722485"/>
    </source>
</evidence>
<dbReference type="Pfam" id="PF06355">
    <property type="entry name" value="Aegerolysin"/>
    <property type="match status" value="1"/>
</dbReference>
<evidence type="ECO:0008006" key="4">
    <source>
        <dbReference type="Google" id="ProtNLM"/>
    </source>
</evidence>
<gene>
    <name evidence="2" type="ORF">G7Z17_g2011</name>
</gene>
<name>A0A9P5LJM3_9HYPO</name>